<protein>
    <submittedName>
        <fullName evidence="1">Uncharacterized protein</fullName>
    </submittedName>
</protein>
<gene>
    <name evidence="1" type="ORF">HNQ65_003718</name>
</gene>
<keyword evidence="2" id="KW-1185">Reference proteome</keyword>
<dbReference type="RefSeq" id="WP_184341628.1">
    <property type="nucleotide sequence ID" value="NZ_JACHIG010000008.1"/>
</dbReference>
<name>A0A7W8DLG3_9BACT</name>
<proteinExistence type="predicted"/>
<evidence type="ECO:0000313" key="2">
    <source>
        <dbReference type="Proteomes" id="UP000590740"/>
    </source>
</evidence>
<dbReference type="EMBL" id="JACHIG010000008">
    <property type="protein sequence ID" value="MBB5034127.1"/>
    <property type="molecule type" value="Genomic_DNA"/>
</dbReference>
<comment type="caution">
    <text evidence="1">The sequence shown here is derived from an EMBL/GenBank/DDBJ whole genome shotgun (WGS) entry which is preliminary data.</text>
</comment>
<sequence>MATLNPLKRRSMDAITHSETQAHMRLFCGTSATRVKAPAAAPSSPQSFAKGVKRLAMDAVSNVETVAQVGWVKLTGGVAVYSARIREMDRDAQRDDALRKYVKAQEKQSREHERE</sequence>
<reference evidence="1 2" key="1">
    <citation type="submission" date="2020-08" db="EMBL/GenBank/DDBJ databases">
        <title>Genomic Encyclopedia of Type Strains, Phase IV (KMG-IV): sequencing the most valuable type-strain genomes for metagenomic binning, comparative biology and taxonomic classification.</title>
        <authorList>
            <person name="Goeker M."/>
        </authorList>
    </citation>
    <scope>NUCLEOTIDE SEQUENCE [LARGE SCALE GENOMIC DNA]</scope>
    <source>
        <strain evidence="1 2">DSM 12252</strain>
    </source>
</reference>
<accession>A0A7W8DLG3</accession>
<evidence type="ECO:0000313" key="1">
    <source>
        <dbReference type="EMBL" id="MBB5034127.1"/>
    </source>
</evidence>
<organism evidence="1 2">
    <name type="scientific">Prosthecobacter vanneervenii</name>
    <dbReference type="NCBI Taxonomy" id="48466"/>
    <lineage>
        <taxon>Bacteria</taxon>
        <taxon>Pseudomonadati</taxon>
        <taxon>Verrucomicrobiota</taxon>
        <taxon>Verrucomicrobiia</taxon>
        <taxon>Verrucomicrobiales</taxon>
        <taxon>Verrucomicrobiaceae</taxon>
        <taxon>Prosthecobacter</taxon>
    </lineage>
</organism>
<dbReference type="AlphaFoldDB" id="A0A7W8DLG3"/>
<dbReference type="Proteomes" id="UP000590740">
    <property type="component" value="Unassembled WGS sequence"/>
</dbReference>